<comment type="caution">
    <text evidence="3">The sequence shown here is derived from an EMBL/GenBank/DDBJ whole genome shotgun (WGS) entry which is preliminary data.</text>
</comment>
<sequence>MSYSCFAVIDSKKHCDSLITEGLRALWKKDHVKSLELLTEARAIAEKNLWYEQMFSSIQSIGGNYYMMLDYGEALSYYLKSHEIAVKHLDPSYEFIILNNIAIIYTSEKKYDKSENYLKQALALSLKLKDSVKVGYSYINLAELANNKKQLSQARNYVKQSLIYLKDAKDIRDFASVVLIQNDLLSGNTAKARTDALKLLQTINADQYPENVVHLHIVIARSYFEEKDFNKALEYAFQAILDKPNLEIKNEVFQLMSEIYFEMKDYKGAIRYKDSINATDRKLHEIKNSQLFKTNEVKFQMQNYQREIAEKDIKIASERNFFYSILAIGVIVILFLIFVFRQQRIKNKQIKVIAQHNQEIIELKLQKEIDDNLISKKKEEIALLEQERLLKEIELKNQKISSKALFSSGRDEILEQILNSLSDIPQLSGNKILINHIKTLKNHIKADNDWEDFILHFEEVNHSFLKKLKTKHPDLTPNDIRFIAYIYMDLTSKEIASMLSITLEACRKRKERIIQKLGIPEDVSLNSYLASV</sequence>
<dbReference type="Gene3D" id="1.25.40.10">
    <property type="entry name" value="Tetratricopeptide repeat domain"/>
    <property type="match status" value="1"/>
</dbReference>
<name>A0ABU1TQU6_9FLAO</name>
<feature type="transmembrane region" description="Helical" evidence="2">
    <location>
        <begin position="321"/>
        <end position="340"/>
    </location>
</feature>
<keyword evidence="1" id="KW-0175">Coiled coil</keyword>
<accession>A0ABU1TQU6</accession>
<dbReference type="SUPFAM" id="SSF48452">
    <property type="entry name" value="TPR-like"/>
    <property type="match status" value="1"/>
</dbReference>
<dbReference type="SMART" id="SM00028">
    <property type="entry name" value="TPR"/>
    <property type="match status" value="4"/>
</dbReference>
<dbReference type="InterPro" id="IPR016032">
    <property type="entry name" value="Sig_transdc_resp-reg_C-effctor"/>
</dbReference>
<proteinExistence type="predicted"/>
<dbReference type="InterPro" id="IPR019734">
    <property type="entry name" value="TPR_rpt"/>
</dbReference>
<evidence type="ECO:0000313" key="3">
    <source>
        <dbReference type="EMBL" id="MDR6968355.1"/>
    </source>
</evidence>
<dbReference type="Proteomes" id="UP001255185">
    <property type="component" value="Unassembled WGS sequence"/>
</dbReference>
<dbReference type="Gene3D" id="1.10.10.10">
    <property type="entry name" value="Winged helix-like DNA-binding domain superfamily/Winged helix DNA-binding domain"/>
    <property type="match status" value="1"/>
</dbReference>
<dbReference type="InterPro" id="IPR011990">
    <property type="entry name" value="TPR-like_helical_dom_sf"/>
</dbReference>
<keyword evidence="2" id="KW-1133">Transmembrane helix</keyword>
<dbReference type="EMBL" id="JAVDVI010000010">
    <property type="protein sequence ID" value="MDR6968355.1"/>
    <property type="molecule type" value="Genomic_DNA"/>
</dbReference>
<organism evidence="3 4">
    <name type="scientific">Flavobacterium arsenatis</name>
    <dbReference type="NCBI Taxonomy" id="1484332"/>
    <lineage>
        <taxon>Bacteria</taxon>
        <taxon>Pseudomonadati</taxon>
        <taxon>Bacteroidota</taxon>
        <taxon>Flavobacteriia</taxon>
        <taxon>Flavobacteriales</taxon>
        <taxon>Flavobacteriaceae</taxon>
        <taxon>Flavobacterium</taxon>
    </lineage>
</organism>
<evidence type="ECO:0000256" key="2">
    <source>
        <dbReference type="SAM" id="Phobius"/>
    </source>
</evidence>
<dbReference type="InterPro" id="IPR036388">
    <property type="entry name" value="WH-like_DNA-bd_sf"/>
</dbReference>
<dbReference type="Pfam" id="PF13424">
    <property type="entry name" value="TPR_12"/>
    <property type="match status" value="1"/>
</dbReference>
<evidence type="ECO:0000313" key="4">
    <source>
        <dbReference type="Proteomes" id="UP001255185"/>
    </source>
</evidence>
<keyword evidence="2" id="KW-0812">Transmembrane</keyword>
<dbReference type="RefSeq" id="WP_310026902.1">
    <property type="nucleotide sequence ID" value="NZ_JAVDVI010000010.1"/>
</dbReference>
<keyword evidence="2" id="KW-0472">Membrane</keyword>
<reference evidence="3 4" key="1">
    <citation type="submission" date="2023-07" db="EMBL/GenBank/DDBJ databases">
        <title>Sorghum-associated microbial communities from plants grown in Nebraska, USA.</title>
        <authorList>
            <person name="Schachtman D."/>
        </authorList>
    </citation>
    <scope>NUCLEOTIDE SEQUENCE [LARGE SCALE GENOMIC DNA]</scope>
    <source>
        <strain evidence="3 4">3773</strain>
    </source>
</reference>
<feature type="coiled-coil region" evidence="1">
    <location>
        <begin position="374"/>
        <end position="403"/>
    </location>
</feature>
<dbReference type="SUPFAM" id="SSF46894">
    <property type="entry name" value="C-terminal effector domain of the bipartite response regulators"/>
    <property type="match status" value="1"/>
</dbReference>
<keyword evidence="4" id="KW-1185">Reference proteome</keyword>
<protein>
    <submittedName>
        <fullName evidence="3">Tetratricopeptide (TPR) repeat protein</fullName>
    </submittedName>
</protein>
<gene>
    <name evidence="3" type="ORF">J2X31_002378</name>
</gene>
<evidence type="ECO:0000256" key="1">
    <source>
        <dbReference type="SAM" id="Coils"/>
    </source>
</evidence>